<dbReference type="GeneID" id="54408375"/>
<evidence type="ECO:0000256" key="2">
    <source>
        <dbReference type="SAM" id="MobiDB-lite"/>
    </source>
</evidence>
<accession>A0A6A6AFN4</accession>
<feature type="compositionally biased region" description="Polar residues" evidence="2">
    <location>
        <begin position="357"/>
        <end position="367"/>
    </location>
</feature>
<protein>
    <recommendedName>
        <fullName evidence="3">C3H1-type domain-containing protein</fullName>
    </recommendedName>
</protein>
<feature type="region of interest" description="Disordered" evidence="2">
    <location>
        <begin position="289"/>
        <end position="319"/>
    </location>
</feature>
<sequence length="549" mass="61447">MAVQPPRPCALPESLRHYVLRDNVMVPLVPVDQLPFQLQGVPRRLDHRQLCEEHWKFVEETDEPASPLPILAPTTRFPSQSTPSIKPRFLAPDHHVRTESASMYIDQPRSARASLPPPLPLIEGGSGLPRSVNPISFERPCSPTDSFASIHQKDAQSLGFRTPYPSGIEPDPSKKEYCTHWIKTGECAFISIGCKFKHEMPSAEKLRELGFTQGLPKWWKEKSALGARELTWMQRRLAGTENRELSNEYPVPYAFPDTAAFRTRRDALCPLDGGLDSLRGALKRNCSVSERERITSARGPMREEPASPKQGSLPTTTKPTGQIVNLLIDFDEIPAPPPSPQLSSSSRSDEFSDTQSLSNRASPSTPATEYLPLLLSNEDKSVKRNDEKLRRIDDKLSKANERKSVVTNQERLHKSNLEVVRGTEYTVRPSLRRHSKASLTSSSEEDTKSNRLVAKRKSSPPKPSKRTPSKQLGLANSKHANPSRNVENHRKNPSHKLLQHETRNEVAPGLQAVDMQIRRDGRHNERARRGAISEEGQVPATPAAVTRTK</sequence>
<keyword evidence="1" id="KW-0479">Metal-binding</keyword>
<proteinExistence type="predicted"/>
<keyword evidence="5" id="KW-1185">Reference proteome</keyword>
<evidence type="ECO:0000313" key="4">
    <source>
        <dbReference type="EMBL" id="KAF2130376.1"/>
    </source>
</evidence>
<name>A0A6A6AFN4_9PLEO</name>
<feature type="compositionally biased region" description="Basic and acidic residues" evidence="2">
    <location>
        <begin position="516"/>
        <end position="532"/>
    </location>
</feature>
<feature type="compositionally biased region" description="Polar residues" evidence="2">
    <location>
        <begin position="309"/>
        <end position="319"/>
    </location>
</feature>
<dbReference type="InterPro" id="IPR000571">
    <property type="entry name" value="Znf_CCCH"/>
</dbReference>
<feature type="region of interest" description="Disordered" evidence="2">
    <location>
        <begin position="428"/>
        <end position="549"/>
    </location>
</feature>
<dbReference type="RefSeq" id="XP_033524763.1">
    <property type="nucleotide sequence ID" value="XM_033667943.1"/>
</dbReference>
<organism evidence="4 5">
    <name type="scientific">Dothidotthia symphoricarpi CBS 119687</name>
    <dbReference type="NCBI Taxonomy" id="1392245"/>
    <lineage>
        <taxon>Eukaryota</taxon>
        <taxon>Fungi</taxon>
        <taxon>Dikarya</taxon>
        <taxon>Ascomycota</taxon>
        <taxon>Pezizomycotina</taxon>
        <taxon>Dothideomycetes</taxon>
        <taxon>Pleosporomycetidae</taxon>
        <taxon>Pleosporales</taxon>
        <taxon>Dothidotthiaceae</taxon>
        <taxon>Dothidotthia</taxon>
    </lineage>
</organism>
<dbReference type="OrthoDB" id="5355510at2759"/>
<dbReference type="AlphaFoldDB" id="A0A6A6AFN4"/>
<feature type="zinc finger region" description="C3H1-type" evidence="1">
    <location>
        <begin position="172"/>
        <end position="201"/>
    </location>
</feature>
<gene>
    <name evidence="4" type="ORF">P153DRAFT_365983</name>
</gene>
<feature type="region of interest" description="Disordered" evidence="2">
    <location>
        <begin position="331"/>
        <end position="373"/>
    </location>
</feature>
<reference evidence="4" key="1">
    <citation type="journal article" date="2020" name="Stud. Mycol.">
        <title>101 Dothideomycetes genomes: a test case for predicting lifestyles and emergence of pathogens.</title>
        <authorList>
            <person name="Haridas S."/>
            <person name="Albert R."/>
            <person name="Binder M."/>
            <person name="Bloem J."/>
            <person name="Labutti K."/>
            <person name="Salamov A."/>
            <person name="Andreopoulos B."/>
            <person name="Baker S."/>
            <person name="Barry K."/>
            <person name="Bills G."/>
            <person name="Bluhm B."/>
            <person name="Cannon C."/>
            <person name="Castanera R."/>
            <person name="Culley D."/>
            <person name="Daum C."/>
            <person name="Ezra D."/>
            <person name="Gonzalez J."/>
            <person name="Henrissat B."/>
            <person name="Kuo A."/>
            <person name="Liang C."/>
            <person name="Lipzen A."/>
            <person name="Lutzoni F."/>
            <person name="Magnuson J."/>
            <person name="Mondo S."/>
            <person name="Nolan M."/>
            <person name="Ohm R."/>
            <person name="Pangilinan J."/>
            <person name="Park H.-J."/>
            <person name="Ramirez L."/>
            <person name="Alfaro M."/>
            <person name="Sun H."/>
            <person name="Tritt A."/>
            <person name="Yoshinaga Y."/>
            <person name="Zwiers L.-H."/>
            <person name="Turgeon B."/>
            <person name="Goodwin S."/>
            <person name="Spatafora J."/>
            <person name="Crous P."/>
            <person name="Grigoriev I."/>
        </authorList>
    </citation>
    <scope>NUCLEOTIDE SEQUENCE</scope>
    <source>
        <strain evidence="4">CBS 119687</strain>
    </source>
</reference>
<dbReference type="PROSITE" id="PS50103">
    <property type="entry name" value="ZF_C3H1"/>
    <property type="match status" value="1"/>
</dbReference>
<dbReference type="GO" id="GO:0008270">
    <property type="term" value="F:zinc ion binding"/>
    <property type="evidence" value="ECO:0007669"/>
    <property type="project" value="UniProtKB-KW"/>
</dbReference>
<keyword evidence="1" id="KW-0862">Zinc</keyword>
<dbReference type="EMBL" id="ML977504">
    <property type="protein sequence ID" value="KAF2130376.1"/>
    <property type="molecule type" value="Genomic_DNA"/>
</dbReference>
<evidence type="ECO:0000256" key="1">
    <source>
        <dbReference type="PROSITE-ProRule" id="PRU00723"/>
    </source>
</evidence>
<dbReference type="Proteomes" id="UP000799771">
    <property type="component" value="Unassembled WGS sequence"/>
</dbReference>
<feature type="region of interest" description="Disordered" evidence="2">
    <location>
        <begin position="66"/>
        <end position="88"/>
    </location>
</feature>
<feature type="compositionally biased region" description="Basic and acidic residues" evidence="2">
    <location>
        <begin position="289"/>
        <end position="306"/>
    </location>
</feature>
<feature type="compositionally biased region" description="Basic residues" evidence="2">
    <location>
        <begin position="453"/>
        <end position="468"/>
    </location>
</feature>
<evidence type="ECO:0000259" key="3">
    <source>
        <dbReference type="PROSITE" id="PS50103"/>
    </source>
</evidence>
<evidence type="ECO:0000313" key="5">
    <source>
        <dbReference type="Proteomes" id="UP000799771"/>
    </source>
</evidence>
<feature type="domain" description="C3H1-type" evidence="3">
    <location>
        <begin position="172"/>
        <end position="201"/>
    </location>
</feature>
<keyword evidence="1" id="KW-0863">Zinc-finger</keyword>